<evidence type="ECO:0000313" key="10">
    <source>
        <dbReference type="Proteomes" id="UP000177622"/>
    </source>
</evidence>
<evidence type="ECO:0000256" key="3">
    <source>
        <dbReference type="ARBA" id="ARBA00025536"/>
    </source>
</evidence>
<keyword evidence="2" id="KW-0677">Repeat</keyword>
<dbReference type="InterPro" id="IPR027417">
    <property type="entry name" value="P-loop_NTPase"/>
</dbReference>
<dbReference type="GeneID" id="34582484"/>
<dbReference type="InterPro" id="IPR015943">
    <property type="entry name" value="WD40/YVTN_repeat-like_dom_sf"/>
</dbReference>
<feature type="repeat" description="WD" evidence="5">
    <location>
        <begin position="1228"/>
        <end position="1269"/>
    </location>
</feature>
<dbReference type="InterPro" id="IPR050349">
    <property type="entry name" value="WD_LIS1/nudF_dynein_reg"/>
</dbReference>
<evidence type="ECO:0000256" key="6">
    <source>
        <dbReference type="SAM" id="MobiDB-lite"/>
    </source>
</evidence>
<comment type="function">
    <text evidence="3">The coatomer is a cytosolic protein complex that binds to dilysine motifs and reversibly associates with Golgi non-clathrin-coated vesicles, which further mediate biosynthetic protein transport from the ER, via the Golgi up to the trans Golgi network. Coatomer complex is required for budding from Golgi membranes, and is essential for the retrograde Golgi-to-ER transport of dilysine-tagged proteins.</text>
</comment>
<evidence type="ECO:0000256" key="1">
    <source>
        <dbReference type="ARBA" id="ARBA00022574"/>
    </source>
</evidence>
<dbReference type="InterPro" id="IPR019775">
    <property type="entry name" value="WD40_repeat_CS"/>
</dbReference>
<dbReference type="Gene3D" id="2.130.10.10">
    <property type="entry name" value="YVTN repeat-like/Quinoprotein amine dehydrogenase"/>
    <property type="match status" value="5"/>
</dbReference>
<feature type="repeat" description="WD" evidence="5">
    <location>
        <begin position="1186"/>
        <end position="1227"/>
    </location>
</feature>
<dbReference type="PROSITE" id="PS50294">
    <property type="entry name" value="WD_REPEATS_REGION"/>
    <property type="match status" value="13"/>
</dbReference>
<dbReference type="InterPro" id="IPR056884">
    <property type="entry name" value="NPHP3-like_N"/>
</dbReference>
<dbReference type="PRINTS" id="PR00320">
    <property type="entry name" value="GPROTEINBRPT"/>
</dbReference>
<dbReference type="FunFam" id="2.130.10.10:FF:000016">
    <property type="entry name" value="Coatomer alpha subunit, putative"/>
    <property type="match status" value="1"/>
</dbReference>
<feature type="repeat" description="WD" evidence="5">
    <location>
        <begin position="892"/>
        <end position="933"/>
    </location>
</feature>
<gene>
    <name evidence="9" type="ORF">PENARI_c087G11839</name>
</gene>
<dbReference type="Pfam" id="PF23414">
    <property type="entry name" value="Beta-prop_EML_2"/>
    <property type="match status" value="1"/>
</dbReference>
<evidence type="ECO:0000256" key="5">
    <source>
        <dbReference type="PROSITE-ProRule" id="PRU00221"/>
    </source>
</evidence>
<feature type="region of interest" description="Disordered" evidence="6">
    <location>
        <begin position="1"/>
        <end position="63"/>
    </location>
</feature>
<dbReference type="PROSITE" id="PS00678">
    <property type="entry name" value="WD_REPEATS_1"/>
    <property type="match status" value="12"/>
</dbReference>
<protein>
    <recommendedName>
        <fullName evidence="4">Beta'-coat protein</fullName>
    </recommendedName>
</protein>
<feature type="repeat" description="WD" evidence="5">
    <location>
        <begin position="1102"/>
        <end position="1143"/>
    </location>
</feature>
<dbReference type="CDD" id="cd00200">
    <property type="entry name" value="WD40"/>
    <property type="match status" value="2"/>
</dbReference>
<feature type="repeat" description="WD" evidence="5">
    <location>
        <begin position="1397"/>
        <end position="1438"/>
    </location>
</feature>
<feature type="repeat" description="WD" evidence="5">
    <location>
        <begin position="1362"/>
        <end position="1396"/>
    </location>
</feature>
<dbReference type="STRING" id="1835702.A0A1F5L0Z9"/>
<dbReference type="SUPFAM" id="SSF52540">
    <property type="entry name" value="P-loop containing nucleoside triphosphate hydrolases"/>
    <property type="match status" value="1"/>
</dbReference>
<feature type="repeat" description="WD" evidence="5">
    <location>
        <begin position="1018"/>
        <end position="1059"/>
    </location>
</feature>
<keyword evidence="1 5" id="KW-0853">WD repeat</keyword>
<reference evidence="9 10" key="1">
    <citation type="journal article" date="2016" name="Sci. Rep.">
        <title>Penicillium arizonense, a new, genome sequenced fungal species, reveals a high chemical diversity in secreted metabolites.</title>
        <authorList>
            <person name="Grijseels S."/>
            <person name="Nielsen J.C."/>
            <person name="Randelovic M."/>
            <person name="Nielsen J."/>
            <person name="Nielsen K.F."/>
            <person name="Workman M."/>
            <person name="Frisvad J.C."/>
        </authorList>
    </citation>
    <scope>NUCLEOTIDE SEQUENCE [LARGE SCALE GENOMIC DNA]</scope>
    <source>
        <strain evidence="9 10">CBS 141311</strain>
    </source>
</reference>
<dbReference type="Proteomes" id="UP000177622">
    <property type="component" value="Unassembled WGS sequence"/>
</dbReference>
<feature type="compositionally biased region" description="Basic and acidic residues" evidence="6">
    <location>
        <begin position="1"/>
        <end position="12"/>
    </location>
</feature>
<dbReference type="SUPFAM" id="SSF50978">
    <property type="entry name" value="WD40 repeat-like"/>
    <property type="match status" value="2"/>
</dbReference>
<dbReference type="Pfam" id="PF00400">
    <property type="entry name" value="WD40"/>
    <property type="match status" value="8"/>
</dbReference>
<sequence>MHRLRGLKDRLSQRSKKPHNGKSQLSQTEMHADRPSVAPVSASTSASQTSVAQSQSEDSRSPKDLWQSAFDQLDQNEQDVLLQRNISTSSNKDDENHLRTTRLINEVIKLTKERYEEYQQGGIKIRRSTGEDIDLRKVSRKIIDAALSFKDIINAGVAFDPTGHAASAWAVVSLGLTMAKNHSDLQEAIFDSSEYLADVLARCAYVERNFYRSNSGECVMVEVATIGTYKAILQYAAEVLVGQNYGRGRRILGSLTSITSQRLKELQTSVKQEEQKLYQWVQLDQHLQHGEEAKSILAQLDEMSKSIQAIAQSFSLPIAEGAFWNSYMDQHETFCLDDTRTELRSQISEWAESSESKCIFWLNGMAGTGKSTIARTMAKSFNGKGQLGASFFFKKGEADRGNARRFIPTIAKQLILHNRQLASGVLRAIENDPDISAKAFQEQFKKLLLRPLQNLPPNQTSAMVIVIDALDECEKAEEITTILEHLPQIQQSTGMRLKIFLTSRPENPVLYGFQKNKAHQDLVLHEIPELVIEHDIALFLKDRFAKIRKSRDLPKDWPGDEKIETLVTMSVPLFISAATVCRFVEDEMFPPTVRLDELLKDQAKYVTKMDKTYLPILSRLLDDRDDEDAENLVQQFREIVGAIILLAVPLSSNALSHLLGIQVDTTSNLLRSFRSVLSIPGHQDLPVRILHLSFREFLLTTKARFYLNEEETHTKIASHCLLVMDKKLKHNICNLQSYGAQRMEIDSQAIEQCISAELKYSCRYWVYHLERSHVHVSEIEVLAFLKKHLLHWLEAMSLMGIISEAVGIIDRLQLGIKSNMGTELSRFLYDAKRFILKNIHMADNAPLQLYCSALIFLPMESIVRKVFEGERPRRIRILSEVQRAWSAELQTLEGHSNWVQSVAFSPDSQMVASGSADGSLKLWDARTGTDLQTLDCHSGLVFSVNFSPDSQMVALGLSDGTVRLWDAKTGKEPQTLEGHSNSVESVAFSPTSQILASGSYDRTIKIWDAKTGKELQTLEGHSNWVQSVAFSPDGQMVASGSDDSTIKLWDAKTGKELQTLEGHSNWVRSVAFSPDSQMVASGSADRTIKLWDAKTGKELQTLEGHTDWVRSVAFSPDGQMIASGSDDSTIKLWDAKTGKELQTLEGHSNWVRSVAFSPDSQMVASGSEDSTIKLWDAKTVEELQTLEGHLNSVQSMAFSLDSQMMAVGSNDGIVKLWDAKTGKELRILEGHLGWVQSVAFSPDSQIVASGSNDDTIKLWDAKTGKELQTLEGHSDWVRSVAFSPDSQIVASGSDDSIVKLWDAKTGKELQTLEGHSHSVQSVAFSPESQMVASGSDDSTIKLWDAKTGKELQTLEGHLQCSVRSVAFSPDGQILASGSTDSIVKLWDAKTGKELRILEGHLGWVQSVTFSPDGQMVASGSNDGTIKLWDAKTGKELQILDDDSELVHSAPGQTPYKPNTQVSLADGWMTFGGQKLIRLPLEYRQFSCSATKDGTLALGYDDGRVFIVAFRTD</sequence>
<dbReference type="InterPro" id="IPR036322">
    <property type="entry name" value="WD40_repeat_dom_sf"/>
</dbReference>
<dbReference type="SMART" id="SM00564">
    <property type="entry name" value="PQQ"/>
    <property type="match status" value="13"/>
</dbReference>
<evidence type="ECO:0000259" key="7">
    <source>
        <dbReference type="Pfam" id="PF23414"/>
    </source>
</evidence>
<dbReference type="InterPro" id="IPR055442">
    <property type="entry name" value="Beta-prop_EML-like_2nd"/>
</dbReference>
<dbReference type="PANTHER" id="PTHR44129">
    <property type="entry name" value="WD REPEAT-CONTAINING PROTEIN POP1"/>
    <property type="match status" value="1"/>
</dbReference>
<proteinExistence type="predicted"/>
<accession>A0A1F5L0Z9</accession>
<feature type="domain" description="EML-like second beta-propeller" evidence="7">
    <location>
        <begin position="1069"/>
        <end position="1225"/>
    </location>
</feature>
<dbReference type="SMART" id="SM00320">
    <property type="entry name" value="WD40"/>
    <property type="match status" value="13"/>
</dbReference>
<evidence type="ECO:0000259" key="8">
    <source>
        <dbReference type="Pfam" id="PF24883"/>
    </source>
</evidence>
<evidence type="ECO:0000256" key="4">
    <source>
        <dbReference type="ARBA" id="ARBA00032920"/>
    </source>
</evidence>
<feature type="repeat" description="WD" evidence="5">
    <location>
        <begin position="934"/>
        <end position="975"/>
    </location>
</feature>
<dbReference type="Gene3D" id="3.40.50.300">
    <property type="entry name" value="P-loop containing nucleotide triphosphate hydrolases"/>
    <property type="match status" value="1"/>
</dbReference>
<dbReference type="InterPro" id="IPR001680">
    <property type="entry name" value="WD40_rpt"/>
</dbReference>
<feature type="domain" description="Nephrocystin 3-like N-terminal" evidence="8">
    <location>
        <begin position="345"/>
        <end position="504"/>
    </location>
</feature>
<evidence type="ECO:0000256" key="2">
    <source>
        <dbReference type="ARBA" id="ARBA00022737"/>
    </source>
</evidence>
<dbReference type="PROSITE" id="PS50082">
    <property type="entry name" value="WD_REPEATS_2"/>
    <property type="match status" value="13"/>
</dbReference>
<dbReference type="EMBL" id="LXJU01000087">
    <property type="protein sequence ID" value="OGE46928.1"/>
    <property type="molecule type" value="Genomic_DNA"/>
</dbReference>
<feature type="repeat" description="WD" evidence="5">
    <location>
        <begin position="1312"/>
        <end position="1353"/>
    </location>
</feature>
<dbReference type="OrthoDB" id="1577640at2759"/>
<comment type="caution">
    <text evidence="9">The sequence shown here is derived from an EMBL/GenBank/DDBJ whole genome shotgun (WGS) entry which is preliminary data.</text>
</comment>
<feature type="repeat" description="WD" evidence="5">
    <location>
        <begin position="1270"/>
        <end position="1311"/>
    </location>
</feature>
<feature type="repeat" description="WD" evidence="5">
    <location>
        <begin position="1144"/>
        <end position="1185"/>
    </location>
</feature>
<feature type="repeat" description="WD" evidence="5">
    <location>
        <begin position="976"/>
        <end position="1017"/>
    </location>
</feature>
<dbReference type="Pfam" id="PF24883">
    <property type="entry name" value="NPHP3_N"/>
    <property type="match status" value="1"/>
</dbReference>
<feature type="repeat" description="WD" evidence="5">
    <location>
        <begin position="1060"/>
        <end position="1101"/>
    </location>
</feature>
<name>A0A1F5L0Z9_PENAI</name>
<dbReference type="InterPro" id="IPR020472">
    <property type="entry name" value="WD40_PAC1"/>
</dbReference>
<feature type="compositionally biased region" description="Low complexity" evidence="6">
    <location>
        <begin position="35"/>
        <end position="56"/>
    </location>
</feature>
<evidence type="ECO:0000313" key="9">
    <source>
        <dbReference type="EMBL" id="OGE46928.1"/>
    </source>
</evidence>
<dbReference type="RefSeq" id="XP_022482395.1">
    <property type="nucleotide sequence ID" value="XM_022637750.1"/>
</dbReference>
<dbReference type="InterPro" id="IPR018391">
    <property type="entry name" value="PQQ_b-propeller_rpt"/>
</dbReference>
<organism evidence="9 10">
    <name type="scientific">Penicillium arizonense</name>
    <dbReference type="NCBI Taxonomy" id="1835702"/>
    <lineage>
        <taxon>Eukaryota</taxon>
        <taxon>Fungi</taxon>
        <taxon>Dikarya</taxon>
        <taxon>Ascomycota</taxon>
        <taxon>Pezizomycotina</taxon>
        <taxon>Eurotiomycetes</taxon>
        <taxon>Eurotiomycetidae</taxon>
        <taxon>Eurotiales</taxon>
        <taxon>Aspergillaceae</taxon>
        <taxon>Penicillium</taxon>
    </lineage>
</organism>
<keyword evidence="10" id="KW-1185">Reference proteome</keyword>